<keyword evidence="7" id="KW-1185">Reference proteome</keyword>
<feature type="disulfide bond" description="Redox-active" evidence="3">
    <location>
        <begin position="113"/>
        <end position="117"/>
    </location>
</feature>
<accession>A0A517PEB8</accession>
<dbReference type="InterPro" id="IPR003782">
    <property type="entry name" value="SCO1/SenC"/>
</dbReference>
<name>A0A517PEB8_9PLAN</name>
<dbReference type="Gene3D" id="3.40.30.10">
    <property type="entry name" value="Glutaredoxin"/>
    <property type="match status" value="1"/>
</dbReference>
<dbReference type="KEGG" id="acaf:CA12_38220"/>
<keyword evidence="2" id="KW-0186">Copper</keyword>
<dbReference type="InterPro" id="IPR036249">
    <property type="entry name" value="Thioredoxin-like_sf"/>
</dbReference>
<evidence type="ECO:0008006" key="8">
    <source>
        <dbReference type="Google" id="ProtNLM"/>
    </source>
</evidence>
<protein>
    <recommendedName>
        <fullName evidence="8">Thioredoxin domain-containing protein</fullName>
    </recommendedName>
</protein>
<evidence type="ECO:0000313" key="7">
    <source>
        <dbReference type="Proteomes" id="UP000318741"/>
    </source>
</evidence>
<feature type="binding site" evidence="2">
    <location>
        <position position="117"/>
    </location>
    <ligand>
        <name>Cu cation</name>
        <dbReference type="ChEBI" id="CHEBI:23378"/>
    </ligand>
</feature>
<keyword evidence="3" id="KW-1015">Disulfide bond</keyword>
<sequence length="267" mass="28324">MAESLAPAQRPARRPLLWIGAVLWGAVFVALIAAFFLRGDRSAPPEPGVELVAADGGEAGAQLLPNGEAPPAEPIYDPEGLPAFALTERRGATVTHETLEGSPWIAGFVFTRCATVCPRVTKAMADLRKPLEGSGVKLVSLTVDPEYDTPEILTNYSDFYNAKEDEDWLFLTGDRGEIYTLIGDGFKQPVGYEDGHVDPNQAIFHTNNLMLVGPDGVVRGKYNSQNPGEMVKLRRAALELAGNAEAAPADAALADDAPADAPAGAGE</sequence>
<dbReference type="Proteomes" id="UP000318741">
    <property type="component" value="Chromosome"/>
</dbReference>
<proteinExistence type="inferred from homology"/>
<comment type="similarity">
    <text evidence="1">Belongs to the SCO1/2 family.</text>
</comment>
<dbReference type="OrthoDB" id="9811998at2"/>
<dbReference type="EMBL" id="CP036265">
    <property type="protein sequence ID" value="QDT17691.1"/>
    <property type="molecule type" value="Genomic_DNA"/>
</dbReference>
<reference evidence="6 7" key="1">
    <citation type="submission" date="2019-02" db="EMBL/GenBank/DDBJ databases">
        <title>Deep-cultivation of Planctomycetes and their phenomic and genomic characterization uncovers novel biology.</title>
        <authorList>
            <person name="Wiegand S."/>
            <person name="Jogler M."/>
            <person name="Boedeker C."/>
            <person name="Pinto D."/>
            <person name="Vollmers J."/>
            <person name="Rivas-Marin E."/>
            <person name="Kohn T."/>
            <person name="Peeters S.H."/>
            <person name="Heuer A."/>
            <person name="Rast P."/>
            <person name="Oberbeckmann S."/>
            <person name="Bunk B."/>
            <person name="Jeske O."/>
            <person name="Meyerdierks A."/>
            <person name="Storesund J.E."/>
            <person name="Kallscheuer N."/>
            <person name="Luecker S."/>
            <person name="Lage O.M."/>
            <person name="Pohl T."/>
            <person name="Merkel B.J."/>
            <person name="Hornburger P."/>
            <person name="Mueller R.-W."/>
            <person name="Bruemmer F."/>
            <person name="Labrenz M."/>
            <person name="Spormann A.M."/>
            <person name="Op den Camp H."/>
            <person name="Overmann J."/>
            <person name="Amann R."/>
            <person name="Jetten M.S.M."/>
            <person name="Mascher T."/>
            <person name="Medema M.H."/>
            <person name="Devos D.P."/>
            <person name="Kaster A.-K."/>
            <person name="Ovreas L."/>
            <person name="Rohde M."/>
            <person name="Galperin M.Y."/>
            <person name="Jogler C."/>
        </authorList>
    </citation>
    <scope>NUCLEOTIDE SEQUENCE [LARGE SCALE GENOMIC DNA]</scope>
    <source>
        <strain evidence="6 7">CA12</strain>
    </source>
</reference>
<dbReference type="SUPFAM" id="SSF52833">
    <property type="entry name" value="Thioredoxin-like"/>
    <property type="match status" value="1"/>
</dbReference>
<dbReference type="RefSeq" id="WP_145360645.1">
    <property type="nucleotide sequence ID" value="NZ_CP036265.1"/>
</dbReference>
<feature type="transmembrane region" description="Helical" evidence="5">
    <location>
        <begin position="16"/>
        <end position="37"/>
    </location>
</feature>
<evidence type="ECO:0000256" key="1">
    <source>
        <dbReference type="ARBA" id="ARBA00010996"/>
    </source>
</evidence>
<evidence type="ECO:0000256" key="3">
    <source>
        <dbReference type="PIRSR" id="PIRSR603782-2"/>
    </source>
</evidence>
<keyword evidence="5" id="KW-0472">Membrane</keyword>
<dbReference type="GO" id="GO:0046872">
    <property type="term" value="F:metal ion binding"/>
    <property type="evidence" value="ECO:0007669"/>
    <property type="project" value="UniProtKB-KW"/>
</dbReference>
<evidence type="ECO:0000256" key="5">
    <source>
        <dbReference type="SAM" id="Phobius"/>
    </source>
</evidence>
<feature type="binding site" evidence="2">
    <location>
        <position position="113"/>
    </location>
    <ligand>
        <name>Cu cation</name>
        <dbReference type="ChEBI" id="CHEBI:23378"/>
    </ligand>
</feature>
<dbReference type="CDD" id="cd02968">
    <property type="entry name" value="SCO"/>
    <property type="match status" value="1"/>
</dbReference>
<dbReference type="AlphaFoldDB" id="A0A517PEB8"/>
<dbReference type="PANTHER" id="PTHR12151">
    <property type="entry name" value="ELECTRON TRANSPORT PROTIN SCO1/SENC FAMILY MEMBER"/>
    <property type="match status" value="1"/>
</dbReference>
<evidence type="ECO:0000256" key="4">
    <source>
        <dbReference type="SAM" id="MobiDB-lite"/>
    </source>
</evidence>
<keyword evidence="5" id="KW-0812">Transmembrane</keyword>
<evidence type="ECO:0000313" key="6">
    <source>
        <dbReference type="EMBL" id="QDT17691.1"/>
    </source>
</evidence>
<evidence type="ECO:0000256" key="2">
    <source>
        <dbReference type="PIRSR" id="PIRSR603782-1"/>
    </source>
</evidence>
<dbReference type="Pfam" id="PF02630">
    <property type="entry name" value="SCO1-SenC"/>
    <property type="match status" value="1"/>
</dbReference>
<organism evidence="6 7">
    <name type="scientific">Alienimonas californiensis</name>
    <dbReference type="NCBI Taxonomy" id="2527989"/>
    <lineage>
        <taxon>Bacteria</taxon>
        <taxon>Pseudomonadati</taxon>
        <taxon>Planctomycetota</taxon>
        <taxon>Planctomycetia</taxon>
        <taxon>Planctomycetales</taxon>
        <taxon>Planctomycetaceae</taxon>
        <taxon>Alienimonas</taxon>
    </lineage>
</organism>
<feature type="region of interest" description="Disordered" evidence="4">
    <location>
        <begin position="246"/>
        <end position="267"/>
    </location>
</feature>
<dbReference type="PANTHER" id="PTHR12151:SF25">
    <property type="entry name" value="LINALOOL DEHYDRATASE_ISOMERASE DOMAIN-CONTAINING PROTEIN"/>
    <property type="match status" value="1"/>
</dbReference>
<keyword evidence="5" id="KW-1133">Transmembrane helix</keyword>
<gene>
    <name evidence="6" type="ORF">CA12_38220</name>
</gene>
<keyword evidence="2" id="KW-0479">Metal-binding</keyword>
<feature type="binding site" evidence="2">
    <location>
        <position position="205"/>
    </location>
    <ligand>
        <name>Cu cation</name>
        <dbReference type="ChEBI" id="CHEBI:23378"/>
    </ligand>
</feature>